<feature type="region of interest" description="Disordered" evidence="1">
    <location>
        <begin position="67"/>
        <end position="98"/>
    </location>
</feature>
<gene>
    <name evidence="3" type="ORF">K0B96_14035</name>
</gene>
<dbReference type="AlphaFoldDB" id="A0A8F9TST7"/>
<dbReference type="EMBL" id="CP080507">
    <property type="protein sequence ID" value="QYM78406.1"/>
    <property type="molecule type" value="Genomic_DNA"/>
</dbReference>
<feature type="compositionally biased region" description="Basic and acidic residues" evidence="1">
    <location>
        <begin position="67"/>
        <end position="88"/>
    </location>
</feature>
<keyword evidence="4" id="KW-1185">Reference proteome</keyword>
<evidence type="ECO:0000313" key="4">
    <source>
        <dbReference type="Proteomes" id="UP000825051"/>
    </source>
</evidence>
<evidence type="ECO:0008006" key="5">
    <source>
        <dbReference type="Google" id="ProtNLM"/>
    </source>
</evidence>
<evidence type="ECO:0000256" key="2">
    <source>
        <dbReference type="SAM" id="SignalP"/>
    </source>
</evidence>
<feature type="signal peptide" evidence="2">
    <location>
        <begin position="1"/>
        <end position="28"/>
    </location>
</feature>
<dbReference type="KEGG" id="ole:K0B96_14035"/>
<keyword evidence="2" id="KW-0732">Signal</keyword>
<name>A0A8F9TST7_9BACT</name>
<feature type="chain" id="PRO_5034883189" description="EF-hand domain-containing protein" evidence="2">
    <location>
        <begin position="29"/>
        <end position="98"/>
    </location>
</feature>
<reference evidence="3" key="1">
    <citation type="submission" date="2021-08" db="EMBL/GenBank/DDBJ databases">
        <title>Genome of a novel bacterium of the phylum Verrucomicrobia, Oleiharenicola sp. KSB-15.</title>
        <authorList>
            <person name="Chung J.-H."/>
            <person name="Ahn J.-H."/>
            <person name="Yoon Y."/>
            <person name="Kim D.-Y."/>
            <person name="An S.-H."/>
            <person name="Park I."/>
            <person name="Yeon J."/>
        </authorList>
    </citation>
    <scope>NUCLEOTIDE SEQUENCE</scope>
    <source>
        <strain evidence="3">KSB-15</strain>
    </source>
</reference>
<dbReference type="Proteomes" id="UP000825051">
    <property type="component" value="Chromosome"/>
</dbReference>
<evidence type="ECO:0000313" key="3">
    <source>
        <dbReference type="EMBL" id="QYM78406.1"/>
    </source>
</evidence>
<proteinExistence type="predicted"/>
<evidence type="ECO:0000256" key="1">
    <source>
        <dbReference type="SAM" id="MobiDB-lite"/>
    </source>
</evidence>
<organism evidence="3 4">
    <name type="scientific">Horticoccus luteus</name>
    <dbReference type="NCBI Taxonomy" id="2862869"/>
    <lineage>
        <taxon>Bacteria</taxon>
        <taxon>Pseudomonadati</taxon>
        <taxon>Verrucomicrobiota</taxon>
        <taxon>Opitutia</taxon>
        <taxon>Opitutales</taxon>
        <taxon>Opitutaceae</taxon>
        <taxon>Horticoccus</taxon>
    </lineage>
</organism>
<protein>
    <recommendedName>
        <fullName evidence="5">EF-hand domain-containing protein</fullName>
    </recommendedName>
</protein>
<accession>A0A8F9TST7</accession>
<dbReference type="Gene3D" id="1.10.238.10">
    <property type="entry name" value="EF-hand"/>
    <property type="match status" value="1"/>
</dbReference>
<dbReference type="RefSeq" id="WP_220161510.1">
    <property type="nucleotide sequence ID" value="NZ_CP080507.1"/>
</dbReference>
<sequence>MKLPIRKLLLLVGAMSLAAAFTVPALHAQEATDAPKAKKAHKVSAKDLAKYDTNKDGVLDKDERAAMKADKAKMKAEREAKKAKKDAAMGEDQPQTEK</sequence>